<dbReference type="EMBL" id="WOXT01000001">
    <property type="protein sequence ID" value="MUV13451.1"/>
    <property type="molecule type" value="Genomic_DNA"/>
</dbReference>
<feature type="chain" id="PRO_5028949565" description="DUF1565 domain-containing protein" evidence="1">
    <location>
        <begin position="21"/>
        <end position="595"/>
    </location>
</feature>
<organism evidence="3 4">
    <name type="scientific">Noviluteimonas gilva</name>
    <dbReference type="NCBI Taxonomy" id="2682097"/>
    <lineage>
        <taxon>Bacteria</taxon>
        <taxon>Pseudomonadati</taxon>
        <taxon>Pseudomonadota</taxon>
        <taxon>Gammaproteobacteria</taxon>
        <taxon>Lysobacterales</taxon>
        <taxon>Lysobacteraceae</taxon>
        <taxon>Noviluteimonas</taxon>
    </lineage>
</organism>
<accession>A0A7C9HR64</accession>
<dbReference type="InterPro" id="IPR006626">
    <property type="entry name" value="PbH1"/>
</dbReference>
<proteinExistence type="predicted"/>
<sequence>MQLMAALRIALYTSALGTLAACGGVGGNANNSARVATKGVAASRIANATAPRATPVEPTAAPNLAALWPNPVRTGGPHRPIRISTMGIGGSGYLDYGCINDAQRPSGYGSLFVRAGATGNGTRANPYGTITQAVVAAGSNRTVICVASGAYSENIDLGMQRRQILVGGLNTTFTARNALATPTTVTAANANQHVMHAEAPIDLTIDGFVITGSNNRGIEATAWDANERITLRNNHVHHNGCTTPTARTDCGGVDVGGGRTVVVEIANNLIEENGGGHHGGGINVGGGTENIGTLDQTTSANDGFGTVVSMTGAVAKVHHNIIRNNRLYEESLPHGAGMAIGMNGDVHHNLFFGNDTVSDGDHYGVGAGLIGQHDRGGSASVALLTVRNNWFEANRTTKAGSAIFLDQYTVGYVYNNVVVRNFGTGAILVDGNCGDTCAGPNGNHGRNFVTILNNTIADNDGAGLAVQDSTAHVYFNLFWRNRDADVDGDIASMGGSPGADNRIRGAYNIIDINPASFPLLTHSVSGEGISNLLRSLANKDYRLTDPDNPLHPYRMDQQFVPAIALPVVLQPPAVDYNDVPRPDGTGRYLYGAYGR</sequence>
<dbReference type="AlphaFoldDB" id="A0A7C9HR64"/>
<evidence type="ECO:0000256" key="1">
    <source>
        <dbReference type="SAM" id="SignalP"/>
    </source>
</evidence>
<evidence type="ECO:0000259" key="2">
    <source>
        <dbReference type="Pfam" id="PF07602"/>
    </source>
</evidence>
<keyword evidence="1" id="KW-0732">Signal</keyword>
<dbReference type="SMART" id="SM00710">
    <property type="entry name" value="PbH1"/>
    <property type="match status" value="7"/>
</dbReference>
<dbReference type="Gene3D" id="2.160.20.10">
    <property type="entry name" value="Single-stranded right-handed beta-helix, Pectin lyase-like"/>
    <property type="match status" value="1"/>
</dbReference>
<name>A0A7C9HR64_9GAMM</name>
<protein>
    <recommendedName>
        <fullName evidence="2">DUF1565 domain-containing protein</fullName>
    </recommendedName>
</protein>
<dbReference type="SUPFAM" id="SSF51126">
    <property type="entry name" value="Pectin lyase-like"/>
    <property type="match status" value="2"/>
</dbReference>
<dbReference type="InterPro" id="IPR011459">
    <property type="entry name" value="DUF1565"/>
</dbReference>
<feature type="domain" description="DUF1565" evidence="2">
    <location>
        <begin position="119"/>
        <end position="155"/>
    </location>
</feature>
<dbReference type="Proteomes" id="UP000479692">
    <property type="component" value="Unassembled WGS sequence"/>
</dbReference>
<dbReference type="RefSeq" id="WP_156640638.1">
    <property type="nucleotide sequence ID" value="NZ_WOXT01000001.1"/>
</dbReference>
<reference evidence="3 4" key="1">
    <citation type="submission" date="2019-12" db="EMBL/GenBank/DDBJ databases">
        <authorList>
            <person name="Xu J."/>
        </authorList>
    </citation>
    <scope>NUCLEOTIDE SEQUENCE [LARGE SCALE GENOMIC DNA]</scope>
    <source>
        <strain evidence="3 4">HX-5-24</strain>
    </source>
</reference>
<evidence type="ECO:0000313" key="4">
    <source>
        <dbReference type="Proteomes" id="UP000479692"/>
    </source>
</evidence>
<keyword evidence="4" id="KW-1185">Reference proteome</keyword>
<dbReference type="InterPro" id="IPR012334">
    <property type="entry name" value="Pectin_lyas_fold"/>
</dbReference>
<comment type="caution">
    <text evidence="3">The sequence shown here is derived from an EMBL/GenBank/DDBJ whole genome shotgun (WGS) entry which is preliminary data.</text>
</comment>
<gene>
    <name evidence="3" type="ORF">GN331_04430</name>
</gene>
<feature type="signal peptide" evidence="1">
    <location>
        <begin position="1"/>
        <end position="20"/>
    </location>
</feature>
<evidence type="ECO:0000313" key="3">
    <source>
        <dbReference type="EMBL" id="MUV13451.1"/>
    </source>
</evidence>
<dbReference type="InterPro" id="IPR011050">
    <property type="entry name" value="Pectin_lyase_fold/virulence"/>
</dbReference>
<dbReference type="Pfam" id="PF07602">
    <property type="entry name" value="DUF1565"/>
    <property type="match status" value="1"/>
</dbReference>